<feature type="transmembrane region" description="Helical" evidence="1">
    <location>
        <begin position="103"/>
        <end position="121"/>
    </location>
</feature>
<protein>
    <submittedName>
        <fullName evidence="2">Uncharacterized protein</fullName>
    </submittedName>
</protein>
<dbReference type="AlphaFoldDB" id="A0A2J6T0L0"/>
<reference evidence="2 3" key="1">
    <citation type="submission" date="2016-04" db="EMBL/GenBank/DDBJ databases">
        <title>A degradative enzymes factory behind the ericoid mycorrhizal symbiosis.</title>
        <authorList>
            <consortium name="DOE Joint Genome Institute"/>
            <person name="Martino E."/>
            <person name="Morin E."/>
            <person name="Grelet G."/>
            <person name="Kuo A."/>
            <person name="Kohler A."/>
            <person name="Daghino S."/>
            <person name="Barry K."/>
            <person name="Choi C."/>
            <person name="Cichocki N."/>
            <person name="Clum A."/>
            <person name="Copeland A."/>
            <person name="Hainaut M."/>
            <person name="Haridas S."/>
            <person name="Labutti K."/>
            <person name="Lindquist E."/>
            <person name="Lipzen A."/>
            <person name="Khouja H.-R."/>
            <person name="Murat C."/>
            <person name="Ohm R."/>
            <person name="Olson A."/>
            <person name="Spatafora J."/>
            <person name="Veneault-Fourrey C."/>
            <person name="Henrissat B."/>
            <person name="Grigoriev I."/>
            <person name="Martin F."/>
            <person name="Perotto S."/>
        </authorList>
    </citation>
    <scope>NUCLEOTIDE SEQUENCE [LARGE SCALE GENOMIC DNA]</scope>
    <source>
        <strain evidence="2 3">E</strain>
    </source>
</reference>
<evidence type="ECO:0000313" key="2">
    <source>
        <dbReference type="EMBL" id="PMD56554.1"/>
    </source>
</evidence>
<feature type="transmembrane region" description="Helical" evidence="1">
    <location>
        <begin position="133"/>
        <end position="155"/>
    </location>
</feature>
<dbReference type="RefSeq" id="XP_024733458.1">
    <property type="nucleotide sequence ID" value="XM_024883537.1"/>
</dbReference>
<dbReference type="EMBL" id="KZ613848">
    <property type="protein sequence ID" value="PMD56554.1"/>
    <property type="molecule type" value="Genomic_DNA"/>
</dbReference>
<dbReference type="Proteomes" id="UP000235371">
    <property type="component" value="Unassembled WGS sequence"/>
</dbReference>
<evidence type="ECO:0000256" key="1">
    <source>
        <dbReference type="SAM" id="Phobius"/>
    </source>
</evidence>
<keyword evidence="1" id="KW-1133">Transmembrane helix</keyword>
<accession>A0A2J6T0L0</accession>
<keyword evidence="3" id="KW-1185">Reference proteome</keyword>
<feature type="transmembrane region" description="Helical" evidence="1">
    <location>
        <begin position="295"/>
        <end position="318"/>
    </location>
</feature>
<dbReference type="InParanoid" id="A0A2J6T0L0"/>
<feature type="transmembrane region" description="Helical" evidence="1">
    <location>
        <begin position="241"/>
        <end position="267"/>
    </location>
</feature>
<dbReference type="OrthoDB" id="3021074at2759"/>
<feature type="transmembrane region" description="Helical" evidence="1">
    <location>
        <begin position="338"/>
        <end position="358"/>
    </location>
</feature>
<gene>
    <name evidence="2" type="ORF">K444DRAFT_632946</name>
</gene>
<evidence type="ECO:0000313" key="3">
    <source>
        <dbReference type="Proteomes" id="UP000235371"/>
    </source>
</evidence>
<feature type="transmembrane region" description="Helical" evidence="1">
    <location>
        <begin position="45"/>
        <end position="67"/>
    </location>
</feature>
<dbReference type="STRING" id="1095630.A0A2J6T0L0"/>
<keyword evidence="1" id="KW-0812">Transmembrane</keyword>
<feature type="transmembrane region" description="Helical" evidence="1">
    <location>
        <begin position="20"/>
        <end position="38"/>
    </location>
</feature>
<name>A0A2J6T0L0_9HELO</name>
<organism evidence="2 3">
    <name type="scientific">Hyaloscypha bicolor E</name>
    <dbReference type="NCBI Taxonomy" id="1095630"/>
    <lineage>
        <taxon>Eukaryota</taxon>
        <taxon>Fungi</taxon>
        <taxon>Dikarya</taxon>
        <taxon>Ascomycota</taxon>
        <taxon>Pezizomycotina</taxon>
        <taxon>Leotiomycetes</taxon>
        <taxon>Helotiales</taxon>
        <taxon>Hyaloscyphaceae</taxon>
        <taxon>Hyaloscypha</taxon>
        <taxon>Hyaloscypha bicolor</taxon>
    </lineage>
</organism>
<sequence>MAAFVVFNDVECVFSLSGQYGRAPRVLYYGLILFVVGFRRQDWLTAGAAAACLIYGGTTAIHALLLAPSLALAKSSVADGIVTRTNGSNIFVKALATDLDTDATLAIMGTGFLIVVPMALWSAQFRHSGAVPILVLWIVLMFVGMLCCMAVMYGVNGSGTGPLLQHRFCTPGYNETFPFSGNPAPPANNWNETVWTYFANSTLNPPSCIYPCLSATYFLRQPGDLHVVKFVEIEAPSPLYWGMYILAAIIWSCVPLTIIFSITILMLRMRGHRSTSSSIPLHSHPLSLKLRGLNYLVRVLNFYGKVLMPFVFVIFLIWVEWILSYDLQSEEMQLVGQWAPLVGAGLVLVAAFVGKYWPRGERMLFRLRERRELVIRSEMKEGMLESLFQVWKKRNERSAWSHVGIALLQGDDLD</sequence>
<proteinExistence type="predicted"/>
<keyword evidence="1" id="KW-0472">Membrane</keyword>
<dbReference type="GeneID" id="36591614"/>